<name>A0A7R9Q7N9_9ACAR</name>
<dbReference type="PANTHER" id="PTHR11096">
    <property type="entry name" value="RNA 3' TERMINAL PHOSPHATE CYCLASE"/>
    <property type="match status" value="1"/>
</dbReference>
<proteinExistence type="predicted"/>
<dbReference type="InterPro" id="IPR000228">
    <property type="entry name" value="RNA3'_term_phos_cyc"/>
</dbReference>
<keyword evidence="4" id="KW-1185">Reference proteome</keyword>
<dbReference type="AlphaFoldDB" id="A0A7R9Q7N9"/>
<dbReference type="PANTHER" id="PTHR11096:SF0">
    <property type="entry name" value="RNA 3'-TERMINAL PHOSPHATE CYCLASE"/>
    <property type="match status" value="1"/>
</dbReference>
<dbReference type="InterPro" id="IPR037136">
    <property type="entry name" value="RNA3'_phos_cyclase_dom_sf"/>
</dbReference>
<reference evidence="3" key="1">
    <citation type="submission" date="2020-11" db="EMBL/GenBank/DDBJ databases">
        <authorList>
            <person name="Tran Van P."/>
        </authorList>
    </citation>
    <scope>NUCLEOTIDE SEQUENCE</scope>
</reference>
<protein>
    <recommendedName>
        <fullName evidence="1">RNA 3'-terminal phosphate cyclase</fullName>
    </recommendedName>
</protein>
<feature type="non-terminal residue" evidence="3">
    <location>
        <position position="57"/>
    </location>
</feature>
<dbReference type="EMBL" id="OC868500">
    <property type="protein sequence ID" value="CAD7634073.1"/>
    <property type="molecule type" value="Genomic_DNA"/>
</dbReference>
<organism evidence="3">
    <name type="scientific">Medioppia subpectinata</name>
    <dbReference type="NCBI Taxonomy" id="1979941"/>
    <lineage>
        <taxon>Eukaryota</taxon>
        <taxon>Metazoa</taxon>
        <taxon>Ecdysozoa</taxon>
        <taxon>Arthropoda</taxon>
        <taxon>Chelicerata</taxon>
        <taxon>Arachnida</taxon>
        <taxon>Acari</taxon>
        <taxon>Acariformes</taxon>
        <taxon>Sarcoptiformes</taxon>
        <taxon>Oribatida</taxon>
        <taxon>Brachypylina</taxon>
        <taxon>Oppioidea</taxon>
        <taxon>Oppiidae</taxon>
        <taxon>Medioppia</taxon>
    </lineage>
</organism>
<dbReference type="OrthoDB" id="25029at2759"/>
<feature type="domain" description="RNA 3'-terminal phosphate cyclase" evidence="2">
    <location>
        <begin position="9"/>
        <end position="56"/>
    </location>
</feature>
<dbReference type="GO" id="GO:0006396">
    <property type="term" value="P:RNA processing"/>
    <property type="evidence" value="ECO:0007669"/>
    <property type="project" value="InterPro"/>
</dbReference>
<evidence type="ECO:0000259" key="2">
    <source>
        <dbReference type="Pfam" id="PF01137"/>
    </source>
</evidence>
<accession>A0A7R9Q7N9</accession>
<dbReference type="Proteomes" id="UP000759131">
    <property type="component" value="Unassembled WGS sequence"/>
</dbReference>
<dbReference type="InterPro" id="IPR013792">
    <property type="entry name" value="RNA3'P_cycl/enolpyr_Trfase_a/b"/>
</dbReference>
<dbReference type="GO" id="GO:0003963">
    <property type="term" value="F:RNA-3'-phosphate cyclase activity"/>
    <property type="evidence" value="ECO:0007669"/>
    <property type="project" value="TreeGrafter"/>
</dbReference>
<dbReference type="SUPFAM" id="SSF55205">
    <property type="entry name" value="EPT/RTPC-like"/>
    <property type="match status" value="1"/>
</dbReference>
<dbReference type="Gene3D" id="3.65.10.20">
    <property type="entry name" value="RNA 3'-terminal phosphate cyclase domain"/>
    <property type="match status" value="1"/>
</dbReference>
<evidence type="ECO:0000313" key="4">
    <source>
        <dbReference type="Proteomes" id="UP000759131"/>
    </source>
</evidence>
<evidence type="ECO:0000313" key="3">
    <source>
        <dbReference type="EMBL" id="CAD7634073.1"/>
    </source>
</evidence>
<evidence type="ECO:0000256" key="1">
    <source>
        <dbReference type="ARBA" id="ARBA00021428"/>
    </source>
</evidence>
<gene>
    <name evidence="3" type="ORF">OSB1V03_LOCUS14469</name>
</gene>
<dbReference type="InterPro" id="IPR023797">
    <property type="entry name" value="RNA3'_phos_cyclase_dom"/>
</dbReference>
<dbReference type="GO" id="GO:0005634">
    <property type="term" value="C:nucleus"/>
    <property type="evidence" value="ECO:0007669"/>
    <property type="project" value="TreeGrafter"/>
</dbReference>
<sequence>MLEIDGSTLEGGGQVVRISMSLSALLSQQIHISNIRSGRSKPGLKAQHLVGLHLIRD</sequence>
<dbReference type="EMBL" id="CAJPIZ010013925">
    <property type="protein sequence ID" value="CAG2114503.1"/>
    <property type="molecule type" value="Genomic_DNA"/>
</dbReference>
<dbReference type="Pfam" id="PF01137">
    <property type="entry name" value="RTC"/>
    <property type="match status" value="1"/>
</dbReference>